<keyword evidence="7" id="KW-0998">Cell outer membrane</keyword>
<organism evidence="12 13">
    <name type="scientific">Pseudomonas oryzae</name>
    <dbReference type="NCBI Taxonomy" id="1392877"/>
    <lineage>
        <taxon>Bacteria</taxon>
        <taxon>Pseudomonadati</taxon>
        <taxon>Pseudomonadota</taxon>
        <taxon>Gammaproteobacteria</taxon>
        <taxon>Pseudomonadales</taxon>
        <taxon>Pseudomonadaceae</taxon>
        <taxon>Pseudomonas</taxon>
    </lineage>
</organism>
<dbReference type="OrthoDB" id="9770517at2"/>
<sequence length="499" mass="54157">MSESPARPDVSGRRCAFRLSAPILGALLVAGCSFSDLQPKSSLVNPDDLEAVQALEGITVSPANWPQADWWSGFADAQLDTLIAEALENAPSLRAAAARVRQAEASQGLQESRLMPEVDGSLSVIRQRYSADGTAPAAVAGTWQNIGQGMLNGSYELDFWSRNKAAVEAAVGRRRAAEVDQYTARLVLSSSIVQAYIDLQATYDQLAVEQQMLEQQERIHALTRQRFAAELDSQIDIKQSEASITASRARIIALKEALELGRNRLAALVGKGPDRGRSIQPPQLKPSSDLSIPGNLPADLLGHRPDVVAQRWRVEAASQDINVAKAQFYPNVNLTSFIGLQSMGLDTFARGASHTLGFGPAISLPIFEGGRLRANLSAQNATYDLAVENYNQTLVEALHDIADQLSSIRWLQERIRQQELAVQTATDAYELVNQRYGAGLASYIQVLVSQTAVYGERRSLVTLQARGLSLQANLSRALGGGYRPQPTSERLATISDIIE</sequence>
<evidence type="ECO:0000256" key="9">
    <source>
        <dbReference type="ARBA" id="ARBA00037313"/>
    </source>
</evidence>
<dbReference type="InterPro" id="IPR010131">
    <property type="entry name" value="MdtP/NodT-like"/>
</dbReference>
<evidence type="ECO:0000256" key="1">
    <source>
        <dbReference type="ARBA" id="ARBA00007613"/>
    </source>
</evidence>
<keyword evidence="5 10" id="KW-0472">Membrane</keyword>
<name>A0A1H1QLW9_9PSED</name>
<feature type="region of interest" description="Disordered" evidence="11">
    <location>
        <begin position="271"/>
        <end position="291"/>
    </location>
</feature>
<dbReference type="Proteomes" id="UP000243359">
    <property type="component" value="Chromosome I"/>
</dbReference>
<dbReference type="GO" id="GO:0009279">
    <property type="term" value="C:cell outer membrane"/>
    <property type="evidence" value="ECO:0007669"/>
    <property type="project" value="UniProtKB-SubCell"/>
</dbReference>
<keyword evidence="2 10" id="KW-1134">Transmembrane beta strand</keyword>
<dbReference type="Pfam" id="PF02321">
    <property type="entry name" value="OEP"/>
    <property type="match status" value="2"/>
</dbReference>
<evidence type="ECO:0000313" key="13">
    <source>
        <dbReference type="Proteomes" id="UP000243359"/>
    </source>
</evidence>
<evidence type="ECO:0000313" key="12">
    <source>
        <dbReference type="EMBL" id="SDS24448.1"/>
    </source>
</evidence>
<keyword evidence="6 10" id="KW-0564">Palmitate</keyword>
<keyword evidence="8 10" id="KW-0449">Lipoprotein</keyword>
<dbReference type="GO" id="GO:0015562">
    <property type="term" value="F:efflux transmembrane transporter activity"/>
    <property type="evidence" value="ECO:0007669"/>
    <property type="project" value="InterPro"/>
</dbReference>
<dbReference type="Gene3D" id="1.20.1600.10">
    <property type="entry name" value="Outer membrane efflux proteins (OEP)"/>
    <property type="match status" value="1"/>
</dbReference>
<dbReference type="NCBIfam" id="TIGR01845">
    <property type="entry name" value="outer_NodT"/>
    <property type="match status" value="1"/>
</dbReference>
<dbReference type="PANTHER" id="PTHR30203">
    <property type="entry name" value="OUTER MEMBRANE CATION EFFLUX PROTEIN"/>
    <property type="match status" value="1"/>
</dbReference>
<dbReference type="InterPro" id="IPR003423">
    <property type="entry name" value="OMP_efflux"/>
</dbReference>
<keyword evidence="13" id="KW-1185">Reference proteome</keyword>
<protein>
    <submittedName>
        <fullName evidence="12">Efflux transporter, outer membrane factor (OMF) lipoprotein, NodT family</fullName>
    </submittedName>
</protein>
<evidence type="ECO:0000256" key="7">
    <source>
        <dbReference type="ARBA" id="ARBA00023237"/>
    </source>
</evidence>
<reference evidence="13" key="1">
    <citation type="submission" date="2016-10" db="EMBL/GenBank/DDBJ databases">
        <authorList>
            <person name="Varghese N."/>
            <person name="Submissions S."/>
        </authorList>
    </citation>
    <scope>NUCLEOTIDE SEQUENCE [LARGE SCALE GENOMIC DNA]</scope>
    <source>
        <strain evidence="13">KCTC 32247</strain>
    </source>
</reference>
<keyword evidence="3 10" id="KW-0812">Transmembrane</keyword>
<dbReference type="PROSITE" id="PS51257">
    <property type="entry name" value="PROKAR_LIPOPROTEIN"/>
    <property type="match status" value="1"/>
</dbReference>
<evidence type="ECO:0000256" key="8">
    <source>
        <dbReference type="ARBA" id="ARBA00023288"/>
    </source>
</evidence>
<gene>
    <name evidence="12" type="ORF">SAMN05216221_1383</name>
</gene>
<evidence type="ECO:0000256" key="11">
    <source>
        <dbReference type="SAM" id="MobiDB-lite"/>
    </source>
</evidence>
<comment type="subcellular location">
    <subcellularLocation>
        <location evidence="10">Cell outer membrane</location>
        <topology evidence="10">Lipid-anchor</topology>
    </subcellularLocation>
</comment>
<evidence type="ECO:0000256" key="6">
    <source>
        <dbReference type="ARBA" id="ARBA00023139"/>
    </source>
</evidence>
<dbReference type="AlphaFoldDB" id="A0A1H1QLW9"/>
<dbReference type="SUPFAM" id="SSF56954">
    <property type="entry name" value="Outer membrane efflux proteins (OEP)"/>
    <property type="match status" value="1"/>
</dbReference>
<dbReference type="STRING" id="1392877.SAMN05216221_1383"/>
<evidence type="ECO:0000256" key="4">
    <source>
        <dbReference type="ARBA" id="ARBA00022729"/>
    </source>
</evidence>
<proteinExistence type="inferred from homology"/>
<comment type="function">
    <text evidence="9">Could be involved in resistance to puromycin, acriflavine and tetraphenylarsonium chloride.</text>
</comment>
<dbReference type="Gene3D" id="2.20.200.10">
    <property type="entry name" value="Outer membrane efflux proteins (OEP)"/>
    <property type="match status" value="1"/>
</dbReference>
<keyword evidence="4" id="KW-0732">Signal</keyword>
<dbReference type="RefSeq" id="WP_090348253.1">
    <property type="nucleotide sequence ID" value="NZ_LT629751.1"/>
</dbReference>
<evidence type="ECO:0000256" key="2">
    <source>
        <dbReference type="ARBA" id="ARBA00022452"/>
    </source>
</evidence>
<evidence type="ECO:0000256" key="5">
    <source>
        <dbReference type="ARBA" id="ARBA00023136"/>
    </source>
</evidence>
<evidence type="ECO:0000256" key="3">
    <source>
        <dbReference type="ARBA" id="ARBA00022692"/>
    </source>
</evidence>
<dbReference type="EMBL" id="LT629751">
    <property type="protein sequence ID" value="SDS24448.1"/>
    <property type="molecule type" value="Genomic_DNA"/>
</dbReference>
<comment type="similarity">
    <text evidence="1 10">Belongs to the outer membrane factor (OMF) (TC 1.B.17) family.</text>
</comment>
<evidence type="ECO:0000256" key="10">
    <source>
        <dbReference type="RuleBase" id="RU362097"/>
    </source>
</evidence>
<dbReference type="PANTHER" id="PTHR30203:SF20">
    <property type="entry name" value="MULTIDRUG RESISTANCE OUTER MEMBRANE PROTEIN MDTP-RELATED"/>
    <property type="match status" value="1"/>
</dbReference>
<accession>A0A1H1QLW9</accession>